<dbReference type="EC" id="2.1.1.33" evidence="7"/>
<dbReference type="InterPro" id="IPR003358">
    <property type="entry name" value="tRNA_(Gua-N-7)_MeTrfase_Trmb"/>
</dbReference>
<comment type="pathway">
    <text evidence="7">tRNA modification; N(7)-methylguanine-tRNA biosynthesis.</text>
</comment>
<dbReference type="NCBIfam" id="NF001080">
    <property type="entry name" value="PRK00121.2-2"/>
    <property type="match status" value="1"/>
</dbReference>
<comment type="similarity">
    <text evidence="7">Belongs to the class I-like SAM-binding methyltransferase superfamily. TrmB family.</text>
</comment>
<feature type="binding site" evidence="7">
    <location>
        <begin position="181"/>
        <end position="184"/>
    </location>
    <ligand>
        <name>substrate</name>
    </ligand>
</feature>
<feature type="binding site" evidence="7">
    <location>
        <position position="111"/>
    </location>
    <ligand>
        <name>substrate</name>
    </ligand>
</feature>
<reference evidence="8" key="1">
    <citation type="submission" date="2023-05" db="EMBL/GenBank/DDBJ databases">
        <title>Mycoplasma phocimorsus sp. nov., isolated from Scandinavian patients with seal finger or septic arthritis after contact with seals.</title>
        <authorList>
            <person name="Skafte-Holm A."/>
            <person name="Pedersen T.R."/>
            <person name="Froelund M."/>
            <person name="Stegger M."/>
            <person name="Qvortrup K."/>
            <person name="Michaels D.L."/>
            <person name="Brown D.R."/>
            <person name="Jensen J.S."/>
        </authorList>
    </citation>
    <scope>NUCLEOTIDE SEQUENCE</scope>
    <source>
        <strain evidence="8">M5725</strain>
    </source>
</reference>
<keyword evidence="3 7" id="KW-0489">Methyltransferase</keyword>
<dbReference type="SUPFAM" id="SSF53335">
    <property type="entry name" value="S-adenosyl-L-methionine-dependent methyltransferases"/>
    <property type="match status" value="1"/>
</dbReference>
<feature type="binding site" evidence="7">
    <location>
        <position position="107"/>
    </location>
    <ligand>
        <name>S-adenosyl-L-methionine</name>
        <dbReference type="ChEBI" id="CHEBI:59789"/>
    </ligand>
</feature>
<dbReference type="PROSITE" id="PS51625">
    <property type="entry name" value="SAM_MT_TRMB"/>
    <property type="match status" value="1"/>
</dbReference>
<dbReference type="CDD" id="cd02440">
    <property type="entry name" value="AdoMet_MTases"/>
    <property type="match status" value="1"/>
</dbReference>
<evidence type="ECO:0000256" key="7">
    <source>
        <dbReference type="HAMAP-Rule" id="MF_01057"/>
    </source>
</evidence>
<feature type="binding site" evidence="7">
    <location>
        <position position="34"/>
    </location>
    <ligand>
        <name>S-adenosyl-L-methionine</name>
        <dbReference type="ChEBI" id="CHEBI:59789"/>
    </ligand>
</feature>
<dbReference type="Proteomes" id="UP001224428">
    <property type="component" value="Unassembled WGS sequence"/>
</dbReference>
<evidence type="ECO:0000256" key="6">
    <source>
        <dbReference type="ARBA" id="ARBA00022694"/>
    </source>
</evidence>
<name>A0AAJ1PUG5_9MOLU</name>
<dbReference type="GO" id="GO:0008176">
    <property type="term" value="F:tRNA (guanine(46)-N7)-methyltransferase activity"/>
    <property type="evidence" value="ECO:0007669"/>
    <property type="project" value="UniProtKB-UniRule"/>
</dbReference>
<dbReference type="Gene3D" id="3.40.50.150">
    <property type="entry name" value="Vaccinia Virus protein VP39"/>
    <property type="match status" value="1"/>
</dbReference>
<evidence type="ECO:0000313" key="8">
    <source>
        <dbReference type="EMBL" id="MDJ1646041.1"/>
    </source>
</evidence>
<comment type="caution">
    <text evidence="7">Lacks conserved residue(s) required for the propagation of feature annotation.</text>
</comment>
<keyword evidence="6 7" id="KW-0819">tRNA processing</keyword>
<evidence type="ECO:0000256" key="1">
    <source>
        <dbReference type="ARBA" id="ARBA00000142"/>
    </source>
</evidence>
<dbReference type="HAMAP" id="MF_01057">
    <property type="entry name" value="tRNA_methyltr_TrmB"/>
    <property type="match status" value="1"/>
</dbReference>
<keyword evidence="4 7" id="KW-0808">Transferase</keyword>
<keyword evidence="5 7" id="KW-0949">S-adenosyl-L-methionine</keyword>
<proteinExistence type="inferred from homology"/>
<dbReference type="RefSeq" id="WP_283823775.1">
    <property type="nucleotide sequence ID" value="NZ_JASDAY010000022.1"/>
</dbReference>
<dbReference type="EMBL" id="JASDDP010000025">
    <property type="protein sequence ID" value="MDJ1646041.1"/>
    <property type="molecule type" value="Genomic_DNA"/>
</dbReference>
<dbReference type="InterPro" id="IPR029063">
    <property type="entry name" value="SAM-dependent_MTases_sf"/>
</dbReference>
<feature type="binding site" evidence="7">
    <location>
        <position position="143"/>
    </location>
    <ligand>
        <name>substrate</name>
    </ligand>
</feature>
<dbReference type="GO" id="GO:0043527">
    <property type="term" value="C:tRNA methyltransferase complex"/>
    <property type="evidence" value="ECO:0007669"/>
    <property type="project" value="TreeGrafter"/>
</dbReference>
<dbReference type="Pfam" id="PF02390">
    <property type="entry name" value="Methyltransf_4"/>
    <property type="match status" value="1"/>
</dbReference>
<organism evidence="8 9">
    <name type="scientific">Mycoplasma phocimorsus</name>
    <dbReference type="NCBI Taxonomy" id="3045839"/>
    <lineage>
        <taxon>Bacteria</taxon>
        <taxon>Bacillati</taxon>
        <taxon>Mycoplasmatota</taxon>
        <taxon>Mollicutes</taxon>
        <taxon>Mycoplasmataceae</taxon>
        <taxon>Mycoplasma</taxon>
    </lineage>
</organism>
<dbReference type="PANTHER" id="PTHR23417">
    <property type="entry name" value="3-DEOXY-D-MANNO-OCTULOSONIC-ACID TRANSFERASE/TRNA GUANINE-N 7 - -METHYLTRANSFERASE"/>
    <property type="match status" value="1"/>
</dbReference>
<evidence type="ECO:0000256" key="2">
    <source>
        <dbReference type="ARBA" id="ARBA00003015"/>
    </source>
</evidence>
<dbReference type="InterPro" id="IPR055361">
    <property type="entry name" value="tRNA_methyltr_TrmB_bact"/>
</dbReference>
<feature type="binding site" evidence="7">
    <location>
        <position position="86"/>
    </location>
    <ligand>
        <name>S-adenosyl-L-methionine</name>
        <dbReference type="ChEBI" id="CHEBI:59789"/>
    </ligand>
</feature>
<keyword evidence="9" id="KW-1185">Reference proteome</keyword>
<feature type="binding site" evidence="7">
    <location>
        <position position="59"/>
    </location>
    <ligand>
        <name>S-adenosyl-L-methionine</name>
        <dbReference type="ChEBI" id="CHEBI:59789"/>
    </ligand>
</feature>
<protein>
    <recommendedName>
        <fullName evidence="7">tRNA (guanine-N(7)-)-methyltransferase</fullName>
        <ecNumber evidence="7">2.1.1.33</ecNumber>
    </recommendedName>
    <alternativeName>
        <fullName evidence="7">tRNA (guanine(46)-N(7))-methyltransferase</fullName>
    </alternativeName>
    <alternativeName>
        <fullName evidence="7">tRNA(m7G46)-methyltransferase</fullName>
    </alternativeName>
</protein>
<sequence length="203" mass="23887">MRLRNDPYAMEKLKESKLLVDTFPFKLKTNDVIELGAGKGEMICELAKNNPNIRYIAIEKYPTVASKIAKKALDYNLNNLFIICEDIEKINEFLIGSVSLIWITFSDPWPKKRHFKRRLTYKDFLEKYKKILNENGIIKFKTDNDFLFQFSIESLNEFGANIIFKTSDLHNSIKNKNNIMTGYEQKWSSEGKNINYIEFNFNK</sequence>
<accession>A0AAJ1PUG5</accession>
<evidence type="ECO:0000256" key="5">
    <source>
        <dbReference type="ARBA" id="ARBA00022691"/>
    </source>
</evidence>
<comment type="function">
    <text evidence="2 7">Catalyzes the formation of N(7)-methylguanine at position 46 (m7G46) in tRNA.</text>
</comment>
<dbReference type="NCBIfam" id="TIGR00091">
    <property type="entry name" value="tRNA (guanosine(46)-N7)-methyltransferase TrmB"/>
    <property type="match status" value="1"/>
</dbReference>
<evidence type="ECO:0000313" key="9">
    <source>
        <dbReference type="Proteomes" id="UP001224428"/>
    </source>
</evidence>
<comment type="catalytic activity">
    <reaction evidence="1 7">
        <text>guanosine(46) in tRNA + S-adenosyl-L-methionine = N(7)-methylguanosine(46) in tRNA + S-adenosyl-L-homocysteine</text>
        <dbReference type="Rhea" id="RHEA:42708"/>
        <dbReference type="Rhea" id="RHEA-COMP:10188"/>
        <dbReference type="Rhea" id="RHEA-COMP:10189"/>
        <dbReference type="ChEBI" id="CHEBI:57856"/>
        <dbReference type="ChEBI" id="CHEBI:59789"/>
        <dbReference type="ChEBI" id="CHEBI:74269"/>
        <dbReference type="ChEBI" id="CHEBI:74480"/>
        <dbReference type="EC" id="2.1.1.33"/>
    </reaction>
</comment>
<evidence type="ECO:0000256" key="4">
    <source>
        <dbReference type="ARBA" id="ARBA00022679"/>
    </source>
</evidence>
<evidence type="ECO:0000256" key="3">
    <source>
        <dbReference type="ARBA" id="ARBA00022603"/>
    </source>
</evidence>
<dbReference type="PANTHER" id="PTHR23417:SF14">
    <property type="entry name" value="PENTACOTRIPEPTIDE-REPEAT REGION OF PRORP DOMAIN-CONTAINING PROTEIN"/>
    <property type="match status" value="1"/>
</dbReference>
<gene>
    <name evidence="7 8" type="primary">trmB</name>
    <name evidence="8" type="ORF">QLQ80_03050</name>
</gene>
<dbReference type="AlphaFoldDB" id="A0AAJ1PUG5"/>
<comment type="caution">
    <text evidence="8">The sequence shown here is derived from an EMBL/GenBank/DDBJ whole genome shotgun (WGS) entry which is preliminary data.</text>
</comment>